<keyword evidence="2" id="KW-1185">Reference proteome</keyword>
<protein>
    <submittedName>
        <fullName evidence="1">Uncharacterized protein</fullName>
    </submittedName>
</protein>
<sequence length="64" mass="7240">NRKSSADMEPQTPPLNPSNPFVVLPLSIRQYLRRSSSIPPPFSLNPPPFSAVPRYRVSIQFFSL</sequence>
<organism evidence="1 2">
    <name type="scientific">Trifolium medium</name>
    <dbReference type="NCBI Taxonomy" id="97028"/>
    <lineage>
        <taxon>Eukaryota</taxon>
        <taxon>Viridiplantae</taxon>
        <taxon>Streptophyta</taxon>
        <taxon>Embryophyta</taxon>
        <taxon>Tracheophyta</taxon>
        <taxon>Spermatophyta</taxon>
        <taxon>Magnoliopsida</taxon>
        <taxon>eudicotyledons</taxon>
        <taxon>Gunneridae</taxon>
        <taxon>Pentapetalae</taxon>
        <taxon>rosids</taxon>
        <taxon>fabids</taxon>
        <taxon>Fabales</taxon>
        <taxon>Fabaceae</taxon>
        <taxon>Papilionoideae</taxon>
        <taxon>50 kb inversion clade</taxon>
        <taxon>NPAAA clade</taxon>
        <taxon>Hologalegina</taxon>
        <taxon>IRL clade</taxon>
        <taxon>Trifolieae</taxon>
        <taxon>Trifolium</taxon>
    </lineage>
</organism>
<feature type="non-terminal residue" evidence="1">
    <location>
        <position position="1"/>
    </location>
</feature>
<dbReference type="Proteomes" id="UP000265520">
    <property type="component" value="Unassembled WGS sequence"/>
</dbReference>
<comment type="caution">
    <text evidence="1">The sequence shown here is derived from an EMBL/GenBank/DDBJ whole genome shotgun (WGS) entry which is preliminary data.</text>
</comment>
<name>A0A392QUE9_9FABA</name>
<proteinExistence type="predicted"/>
<dbReference type="EMBL" id="LXQA010157590">
    <property type="protein sequence ID" value="MCI27146.1"/>
    <property type="molecule type" value="Genomic_DNA"/>
</dbReference>
<reference evidence="1 2" key="1">
    <citation type="journal article" date="2018" name="Front. Plant Sci.">
        <title>Red Clover (Trifolium pratense) and Zigzag Clover (T. medium) - A Picture of Genomic Similarities and Differences.</title>
        <authorList>
            <person name="Dluhosova J."/>
            <person name="Istvanek J."/>
            <person name="Nedelnik J."/>
            <person name="Repkova J."/>
        </authorList>
    </citation>
    <scope>NUCLEOTIDE SEQUENCE [LARGE SCALE GENOMIC DNA]</scope>
    <source>
        <strain evidence="2">cv. 10/8</strain>
        <tissue evidence="1">Leaf</tissue>
    </source>
</reference>
<dbReference type="AlphaFoldDB" id="A0A392QUE9"/>
<evidence type="ECO:0000313" key="2">
    <source>
        <dbReference type="Proteomes" id="UP000265520"/>
    </source>
</evidence>
<accession>A0A392QUE9</accession>
<evidence type="ECO:0000313" key="1">
    <source>
        <dbReference type="EMBL" id="MCI27146.1"/>
    </source>
</evidence>